<organism evidence="1 2">
    <name type="scientific">Leminorella grimontii</name>
    <dbReference type="NCBI Taxonomy" id="82981"/>
    <lineage>
        <taxon>Bacteria</taxon>
        <taxon>Pseudomonadati</taxon>
        <taxon>Pseudomonadota</taxon>
        <taxon>Gammaproteobacteria</taxon>
        <taxon>Enterobacterales</taxon>
        <taxon>Budviciaceae</taxon>
        <taxon>Leminorella</taxon>
    </lineage>
</organism>
<evidence type="ECO:0000313" key="2">
    <source>
        <dbReference type="Proteomes" id="UP001058124"/>
    </source>
</evidence>
<comment type="caution">
    <text evidence="1">The sequence shown here is derived from an EMBL/GenBank/DDBJ whole genome shotgun (WGS) entry which is preliminary data.</text>
</comment>
<name>A0AAV5N0W9_9GAMM</name>
<reference evidence="1" key="1">
    <citation type="submission" date="2022-06" db="EMBL/GenBank/DDBJ databases">
        <title>Draft genome sequences of Leminorella grimontii str. JCM5902.</title>
        <authorList>
            <person name="Wakabayashi Y."/>
            <person name="Kojima K."/>
        </authorList>
    </citation>
    <scope>NUCLEOTIDE SEQUENCE</scope>
    <source>
        <strain evidence="1">JCM 5902</strain>
    </source>
</reference>
<dbReference type="AlphaFoldDB" id="A0AAV5N0W9"/>
<proteinExistence type="predicted"/>
<keyword evidence="2" id="KW-1185">Reference proteome</keyword>
<evidence type="ECO:0000313" key="1">
    <source>
        <dbReference type="EMBL" id="GKX55387.1"/>
    </source>
</evidence>
<dbReference type="EMBL" id="BRLH01000002">
    <property type="protein sequence ID" value="GKX55387.1"/>
    <property type="molecule type" value="Genomic_DNA"/>
</dbReference>
<dbReference type="RefSeq" id="WP_027274304.1">
    <property type="nucleotide sequence ID" value="NZ_BRLH01000002.1"/>
</dbReference>
<accession>A0AAV5N0W9</accession>
<evidence type="ECO:0008006" key="3">
    <source>
        <dbReference type="Google" id="ProtNLM"/>
    </source>
</evidence>
<protein>
    <recommendedName>
        <fullName evidence="3">YtxH domain-containing protein</fullName>
    </recommendedName>
</protein>
<sequence length="107" mass="11832">MKQPNNPYYYYPPYPYSPYSQGYAPGAPQGQQTPYRADNGRAHLITGIVAGAAIAYLLSNSKVQESIGATANRAWGAVRGEVEELKERLADVQAELDYYRENAQDGE</sequence>
<dbReference type="Proteomes" id="UP001058124">
    <property type="component" value="Unassembled WGS sequence"/>
</dbReference>
<gene>
    <name evidence="1" type="ORF">SOASR030_14990</name>
</gene>